<dbReference type="EMBL" id="JAHBMH010000033">
    <property type="protein sequence ID" value="KAK1937336.1"/>
    <property type="molecule type" value="Genomic_DNA"/>
</dbReference>
<dbReference type="AlphaFoldDB" id="A0AAD9GFK2"/>
<comment type="caution">
    <text evidence="2">The sequence shown here is derived from an EMBL/GenBank/DDBJ whole genome shotgun (WGS) entry which is preliminary data.</text>
</comment>
<feature type="domain" description="ISP3 C-terminal" evidence="1">
    <location>
        <begin position="30"/>
        <end position="139"/>
    </location>
</feature>
<gene>
    <name evidence="2" type="ORF">X943_001066</name>
</gene>
<protein>
    <recommendedName>
        <fullName evidence="1">ISP3 C-terminal domain-containing protein</fullName>
    </recommendedName>
</protein>
<sequence>MGNQPSSTCCDGLGDAEVLSVREERLNPEEETKFMTNMVNGCDTQIVFADGTSMPCSITYDLVDDCLHMMVNDKRRVVALSDVQELLEPYNVSGLSQVERAMIINPRIVAFRLTSTKKAILLRFNDLKESQGFYHFLKEVLQENAEKLANEDTEAVDKC</sequence>
<organism evidence="2 3">
    <name type="scientific">Babesia divergens</name>
    <dbReference type="NCBI Taxonomy" id="32595"/>
    <lineage>
        <taxon>Eukaryota</taxon>
        <taxon>Sar</taxon>
        <taxon>Alveolata</taxon>
        <taxon>Apicomplexa</taxon>
        <taxon>Aconoidasida</taxon>
        <taxon>Piroplasmida</taxon>
        <taxon>Babesiidae</taxon>
        <taxon>Babesia</taxon>
    </lineage>
</organism>
<reference evidence="2" key="1">
    <citation type="journal article" date="2014" name="Nucleic Acids Res.">
        <title>The evolutionary dynamics of variant antigen genes in Babesia reveal a history of genomic innovation underlying host-parasite interaction.</title>
        <authorList>
            <person name="Jackson A.P."/>
            <person name="Otto T.D."/>
            <person name="Darby A."/>
            <person name="Ramaprasad A."/>
            <person name="Xia D."/>
            <person name="Echaide I.E."/>
            <person name="Farber M."/>
            <person name="Gahlot S."/>
            <person name="Gamble J."/>
            <person name="Gupta D."/>
            <person name="Gupta Y."/>
            <person name="Jackson L."/>
            <person name="Malandrin L."/>
            <person name="Malas T.B."/>
            <person name="Moussa E."/>
            <person name="Nair M."/>
            <person name="Reid A.J."/>
            <person name="Sanders M."/>
            <person name="Sharma J."/>
            <person name="Tracey A."/>
            <person name="Quail M.A."/>
            <person name="Weir W."/>
            <person name="Wastling J.M."/>
            <person name="Hall N."/>
            <person name="Willadsen P."/>
            <person name="Lingelbach K."/>
            <person name="Shiels B."/>
            <person name="Tait A."/>
            <person name="Berriman M."/>
            <person name="Allred D.R."/>
            <person name="Pain A."/>
        </authorList>
    </citation>
    <scope>NUCLEOTIDE SEQUENCE</scope>
    <source>
        <strain evidence="2">1802A</strain>
    </source>
</reference>
<dbReference type="InterPro" id="IPR011993">
    <property type="entry name" value="PH-like_dom_sf"/>
</dbReference>
<dbReference type="InterPro" id="IPR041296">
    <property type="entry name" value="ISP3_C"/>
</dbReference>
<name>A0AAD9GFK2_BABDI</name>
<dbReference type="Gene3D" id="2.30.29.30">
    <property type="entry name" value="Pleckstrin-homology domain (PH domain)/Phosphotyrosine-binding domain (PTB)"/>
    <property type="match status" value="1"/>
</dbReference>
<accession>A0AAD9GFK2</accession>
<reference evidence="2" key="2">
    <citation type="submission" date="2021-05" db="EMBL/GenBank/DDBJ databases">
        <authorList>
            <person name="Pain A."/>
        </authorList>
    </citation>
    <scope>NUCLEOTIDE SEQUENCE</scope>
    <source>
        <strain evidence="2">1802A</strain>
    </source>
</reference>
<evidence type="ECO:0000259" key="1">
    <source>
        <dbReference type="Pfam" id="PF18045"/>
    </source>
</evidence>
<keyword evidence="3" id="KW-1185">Reference proteome</keyword>
<dbReference type="Proteomes" id="UP001195914">
    <property type="component" value="Unassembled WGS sequence"/>
</dbReference>
<dbReference type="Pfam" id="PF18045">
    <property type="entry name" value="ISP3_C"/>
    <property type="match status" value="1"/>
</dbReference>
<proteinExistence type="predicted"/>
<evidence type="ECO:0000313" key="2">
    <source>
        <dbReference type="EMBL" id="KAK1937336.1"/>
    </source>
</evidence>
<evidence type="ECO:0000313" key="3">
    <source>
        <dbReference type="Proteomes" id="UP001195914"/>
    </source>
</evidence>